<reference evidence="1 2" key="1">
    <citation type="submission" date="2024-01" db="EMBL/GenBank/DDBJ databases">
        <title>Draft genome sequence of Gordonia sp. LSe1-13.</title>
        <authorList>
            <person name="Suphannarot A."/>
            <person name="Mingma R."/>
        </authorList>
    </citation>
    <scope>NUCLEOTIDE SEQUENCE [LARGE SCALE GENOMIC DNA]</scope>
    <source>
        <strain evidence="1 2">LSe1-13</strain>
    </source>
</reference>
<dbReference type="Proteomes" id="UP001347146">
    <property type="component" value="Unassembled WGS sequence"/>
</dbReference>
<evidence type="ECO:0000313" key="2">
    <source>
        <dbReference type="Proteomes" id="UP001347146"/>
    </source>
</evidence>
<evidence type="ECO:0000313" key="1">
    <source>
        <dbReference type="EMBL" id="MEE3851774.1"/>
    </source>
</evidence>
<proteinExistence type="predicted"/>
<gene>
    <name evidence="1" type="ORF">VZC37_15635</name>
</gene>
<name>A0ABU7MF91_9ACTN</name>
<dbReference type="RefSeq" id="WP_330433486.1">
    <property type="nucleotide sequence ID" value="NZ_JAZDUF010000004.1"/>
</dbReference>
<protein>
    <submittedName>
        <fullName evidence="1">Uncharacterized protein</fullName>
    </submittedName>
</protein>
<sequence>MQATAEAQPQNRTVLSGPIYSVADGPFCGGVINLLASPSPTRARTTYIQVSGGFYGISGSLAPCGVGVTVHWRNLRTGAKGAVHGRVSGTVVPFAGTLMYRYPVTGSGAVELTVQPHRPYLPKPPVRVQIP</sequence>
<comment type="caution">
    <text evidence="1">The sequence shown here is derived from an EMBL/GenBank/DDBJ whole genome shotgun (WGS) entry which is preliminary data.</text>
</comment>
<keyword evidence="2" id="KW-1185">Reference proteome</keyword>
<organism evidence="1 2">
    <name type="scientific">Gordonia sesuvii</name>
    <dbReference type="NCBI Taxonomy" id="3116777"/>
    <lineage>
        <taxon>Bacteria</taxon>
        <taxon>Bacillati</taxon>
        <taxon>Actinomycetota</taxon>
        <taxon>Actinomycetes</taxon>
        <taxon>Mycobacteriales</taxon>
        <taxon>Gordoniaceae</taxon>
        <taxon>Gordonia</taxon>
    </lineage>
</organism>
<accession>A0ABU7MF91</accession>
<dbReference type="EMBL" id="JAZDUF010000004">
    <property type="protein sequence ID" value="MEE3851774.1"/>
    <property type="molecule type" value="Genomic_DNA"/>
</dbReference>